<sequence length="246" mass="25732">MPLHYLRSYASPQRTEAGNRRLGLSLAFVAGAVNAGGFFAVGRYTSHMTGVVSALADDLALGEITLVAVGLLSLAAFLLGAATSAILINWGRRHEAHSRYALPLMLEAALLLAFGLAGAALVAAGHITATIALLCFVMGLQNAIITKASRAEIRTTHVTGLVTDIGIELGKLLYWNGAAAAGQRVRADHHRLVLLAGLLAMFLGGALAGAFGFHYFGYAATVPLAAVLLVLAMMPLWDDMRAAVRS</sequence>
<protein>
    <submittedName>
        <fullName evidence="2">DUF1275 domain-containing protein</fullName>
    </submittedName>
</protein>
<organism evidence="2 3">
    <name type="scientific">Duganella guangzhouensis</name>
    <dbReference type="NCBI Taxonomy" id="2666084"/>
    <lineage>
        <taxon>Bacteria</taxon>
        <taxon>Pseudomonadati</taxon>
        <taxon>Pseudomonadota</taxon>
        <taxon>Betaproteobacteria</taxon>
        <taxon>Burkholderiales</taxon>
        <taxon>Oxalobacteraceae</taxon>
        <taxon>Telluria group</taxon>
        <taxon>Duganella</taxon>
    </lineage>
</organism>
<feature type="transmembrane region" description="Helical" evidence="1">
    <location>
        <begin position="127"/>
        <end position="145"/>
    </location>
</feature>
<keyword evidence="1" id="KW-1133">Transmembrane helix</keyword>
<comment type="caution">
    <text evidence="2">The sequence shown here is derived from an EMBL/GenBank/DDBJ whole genome shotgun (WGS) entry which is preliminary data.</text>
</comment>
<dbReference type="Proteomes" id="UP000433309">
    <property type="component" value="Unassembled WGS sequence"/>
</dbReference>
<dbReference type="RefSeq" id="WP_154383544.1">
    <property type="nucleotide sequence ID" value="NZ_WKJK01000033.1"/>
</dbReference>
<evidence type="ECO:0000313" key="3">
    <source>
        <dbReference type="Proteomes" id="UP000433309"/>
    </source>
</evidence>
<evidence type="ECO:0000256" key="1">
    <source>
        <dbReference type="SAM" id="Phobius"/>
    </source>
</evidence>
<gene>
    <name evidence="2" type="ORF">GJ699_32350</name>
</gene>
<dbReference type="Pfam" id="PF06912">
    <property type="entry name" value="DUF1275"/>
    <property type="match status" value="1"/>
</dbReference>
<evidence type="ECO:0000313" key="2">
    <source>
        <dbReference type="EMBL" id="MRW94668.1"/>
    </source>
</evidence>
<feature type="transmembrane region" description="Helical" evidence="1">
    <location>
        <begin position="100"/>
        <end position="121"/>
    </location>
</feature>
<reference evidence="2 3" key="1">
    <citation type="submission" date="2019-11" db="EMBL/GenBank/DDBJ databases">
        <title>Novel species isolated from a subtropical stream in China.</title>
        <authorList>
            <person name="Lu H."/>
        </authorList>
    </citation>
    <scope>NUCLEOTIDE SEQUENCE [LARGE SCALE GENOMIC DNA]</scope>
    <source>
        <strain evidence="2 3">FT80W</strain>
    </source>
</reference>
<keyword evidence="3" id="KW-1185">Reference proteome</keyword>
<dbReference type="PANTHER" id="PTHR37314:SF4">
    <property type="entry name" value="UPF0700 TRANSMEMBRANE PROTEIN YOAK"/>
    <property type="match status" value="1"/>
</dbReference>
<feature type="transmembrane region" description="Helical" evidence="1">
    <location>
        <begin position="192"/>
        <end position="211"/>
    </location>
</feature>
<dbReference type="InterPro" id="IPR010699">
    <property type="entry name" value="DUF1275"/>
</dbReference>
<feature type="transmembrane region" description="Helical" evidence="1">
    <location>
        <begin position="21"/>
        <end position="44"/>
    </location>
</feature>
<proteinExistence type="predicted"/>
<dbReference type="AlphaFoldDB" id="A0A6I2L9F9"/>
<keyword evidence="1" id="KW-0812">Transmembrane</keyword>
<dbReference type="EMBL" id="WKJK01000033">
    <property type="protein sequence ID" value="MRW94668.1"/>
    <property type="molecule type" value="Genomic_DNA"/>
</dbReference>
<name>A0A6I2L9F9_9BURK</name>
<keyword evidence="1" id="KW-0472">Membrane</keyword>
<feature type="transmembrane region" description="Helical" evidence="1">
    <location>
        <begin position="64"/>
        <end position="88"/>
    </location>
</feature>
<accession>A0A6I2L9F9</accession>
<feature type="transmembrane region" description="Helical" evidence="1">
    <location>
        <begin position="217"/>
        <end position="237"/>
    </location>
</feature>
<dbReference type="PANTHER" id="PTHR37314">
    <property type="entry name" value="SLR0142 PROTEIN"/>
    <property type="match status" value="1"/>
</dbReference>